<dbReference type="GO" id="GO:0032222">
    <property type="term" value="P:regulation of synaptic transmission, cholinergic"/>
    <property type="evidence" value="ECO:0007669"/>
    <property type="project" value="InterPro"/>
</dbReference>
<name>A0A1I8P369_STOCA</name>
<keyword evidence="5 9" id="KW-1133">Transmembrane helix</keyword>
<keyword evidence="8" id="KW-0449">Lipoprotein</keyword>
<evidence type="ECO:0000256" key="5">
    <source>
        <dbReference type="ARBA" id="ARBA00022989"/>
    </source>
</evidence>
<dbReference type="EnsemblMetazoa" id="SCAU004408-RA">
    <property type="protein sequence ID" value="SCAU004408-PA"/>
    <property type="gene ID" value="SCAU004408"/>
</dbReference>
<gene>
    <name evidence="11" type="primary">106096325</name>
</gene>
<dbReference type="GO" id="GO:0098552">
    <property type="term" value="C:side of membrane"/>
    <property type="evidence" value="ECO:0007669"/>
    <property type="project" value="UniProtKB-KW"/>
</dbReference>
<keyword evidence="4 10" id="KW-0732">Signal</keyword>
<evidence type="ECO:0000313" key="11">
    <source>
        <dbReference type="EnsemblMetazoa" id="SCAU004408-PA"/>
    </source>
</evidence>
<dbReference type="PANTHER" id="PTHR33562:SF18">
    <property type="entry name" value="BOUDIN-RELATED"/>
    <property type="match status" value="1"/>
</dbReference>
<keyword evidence="6 9" id="KW-0472">Membrane</keyword>
<dbReference type="OrthoDB" id="6083863at2759"/>
<dbReference type="PANTHER" id="PTHR33562">
    <property type="entry name" value="ATILLA, ISOFORM B-RELATED-RELATED"/>
    <property type="match status" value="1"/>
</dbReference>
<dbReference type="Proteomes" id="UP000095300">
    <property type="component" value="Unassembled WGS sequence"/>
</dbReference>
<protein>
    <submittedName>
        <fullName evidence="11">Uncharacterized protein</fullName>
    </submittedName>
</protein>
<sequence>MASMKYLLALAVVATLANTAFAVHCYQCTSLTNKKCEDTFEPEESMKIDCNKLTPANVLTSFLGVGNHNATGCMKQALETKTSGTHIVRTCYFGDIYNITTGCTLNALDVLSTLVSCDVCTDYLCNGATSIAPLAAGVLVLFLMARIFS</sequence>
<feature type="transmembrane region" description="Helical" evidence="9">
    <location>
        <begin position="130"/>
        <end position="148"/>
    </location>
</feature>
<keyword evidence="7" id="KW-0325">Glycoprotein</keyword>
<reference evidence="11" key="1">
    <citation type="submission" date="2020-05" db="UniProtKB">
        <authorList>
            <consortium name="EnsemblMetazoa"/>
        </authorList>
    </citation>
    <scope>IDENTIFICATION</scope>
    <source>
        <strain evidence="11">USDA</strain>
    </source>
</reference>
<proteinExistence type="predicted"/>
<keyword evidence="12" id="KW-1185">Reference proteome</keyword>
<keyword evidence="3 9" id="KW-0812">Transmembrane</keyword>
<organism evidence="11 12">
    <name type="scientific">Stomoxys calcitrans</name>
    <name type="common">Stable fly</name>
    <name type="synonym">Conops calcitrans</name>
    <dbReference type="NCBI Taxonomy" id="35570"/>
    <lineage>
        <taxon>Eukaryota</taxon>
        <taxon>Metazoa</taxon>
        <taxon>Ecdysozoa</taxon>
        <taxon>Arthropoda</taxon>
        <taxon>Hexapoda</taxon>
        <taxon>Insecta</taxon>
        <taxon>Pterygota</taxon>
        <taxon>Neoptera</taxon>
        <taxon>Endopterygota</taxon>
        <taxon>Diptera</taxon>
        <taxon>Brachycera</taxon>
        <taxon>Muscomorpha</taxon>
        <taxon>Muscoidea</taxon>
        <taxon>Muscidae</taxon>
        <taxon>Stomoxys</taxon>
    </lineage>
</organism>
<evidence type="ECO:0000256" key="9">
    <source>
        <dbReference type="SAM" id="Phobius"/>
    </source>
</evidence>
<dbReference type="InterPro" id="IPR031424">
    <property type="entry name" value="QVR-like"/>
</dbReference>
<evidence type="ECO:0000256" key="10">
    <source>
        <dbReference type="SAM" id="SignalP"/>
    </source>
</evidence>
<evidence type="ECO:0000256" key="2">
    <source>
        <dbReference type="ARBA" id="ARBA00022622"/>
    </source>
</evidence>
<evidence type="ECO:0000256" key="6">
    <source>
        <dbReference type="ARBA" id="ARBA00023136"/>
    </source>
</evidence>
<dbReference type="InterPro" id="IPR050975">
    <property type="entry name" value="Sleep_regulator"/>
</dbReference>
<dbReference type="VEuPathDB" id="VectorBase:SCAU004408"/>
<accession>A0A1I8P369</accession>
<evidence type="ECO:0000256" key="7">
    <source>
        <dbReference type="ARBA" id="ARBA00023180"/>
    </source>
</evidence>
<dbReference type="GO" id="GO:0030431">
    <property type="term" value="P:sleep"/>
    <property type="evidence" value="ECO:0007669"/>
    <property type="project" value="InterPro"/>
</dbReference>
<evidence type="ECO:0000313" key="12">
    <source>
        <dbReference type="Proteomes" id="UP000095300"/>
    </source>
</evidence>
<evidence type="ECO:0000256" key="8">
    <source>
        <dbReference type="ARBA" id="ARBA00023288"/>
    </source>
</evidence>
<feature type="signal peptide" evidence="10">
    <location>
        <begin position="1"/>
        <end position="22"/>
    </location>
</feature>
<dbReference type="AlphaFoldDB" id="A0A1I8P369"/>
<evidence type="ECO:0000256" key="4">
    <source>
        <dbReference type="ARBA" id="ARBA00022729"/>
    </source>
</evidence>
<feature type="chain" id="PRO_5009325963" evidence="10">
    <location>
        <begin position="23"/>
        <end position="149"/>
    </location>
</feature>
<keyword evidence="2" id="KW-0336">GPI-anchor</keyword>
<evidence type="ECO:0000256" key="3">
    <source>
        <dbReference type="ARBA" id="ARBA00022692"/>
    </source>
</evidence>
<comment type="subcellular location">
    <subcellularLocation>
        <location evidence="1">Membrane</location>
        <topology evidence="1">Lipid-anchor</topology>
        <topology evidence="1">GPI-anchor</topology>
    </subcellularLocation>
</comment>
<dbReference type="Pfam" id="PF17064">
    <property type="entry name" value="QVR"/>
    <property type="match status" value="1"/>
</dbReference>
<evidence type="ECO:0000256" key="1">
    <source>
        <dbReference type="ARBA" id="ARBA00004589"/>
    </source>
</evidence>